<dbReference type="EMBL" id="MCGO01000054">
    <property type="protein sequence ID" value="ORY36731.1"/>
    <property type="molecule type" value="Genomic_DNA"/>
</dbReference>
<evidence type="ECO:0000256" key="1">
    <source>
        <dbReference type="SAM" id="Phobius"/>
    </source>
</evidence>
<feature type="chain" id="PRO_5013118851" description="Mid2 domain-containing protein" evidence="2">
    <location>
        <begin position="20"/>
        <end position="145"/>
    </location>
</feature>
<comment type="caution">
    <text evidence="3">The sequence shown here is derived from an EMBL/GenBank/DDBJ whole genome shotgun (WGS) entry which is preliminary data.</text>
</comment>
<feature type="transmembrane region" description="Helical" evidence="1">
    <location>
        <begin position="105"/>
        <end position="129"/>
    </location>
</feature>
<dbReference type="AlphaFoldDB" id="A0A1Y2BPQ6"/>
<evidence type="ECO:0000256" key="2">
    <source>
        <dbReference type="SAM" id="SignalP"/>
    </source>
</evidence>
<protein>
    <recommendedName>
        <fullName evidence="5">Mid2 domain-containing protein</fullName>
    </recommendedName>
</protein>
<keyword evidence="1" id="KW-0472">Membrane</keyword>
<keyword evidence="4" id="KW-1185">Reference proteome</keyword>
<keyword evidence="1" id="KW-0812">Transmembrane</keyword>
<evidence type="ECO:0000313" key="4">
    <source>
        <dbReference type="Proteomes" id="UP000193642"/>
    </source>
</evidence>
<name>A0A1Y2BPQ6_9FUNG</name>
<organism evidence="3 4">
    <name type="scientific">Rhizoclosmatium globosum</name>
    <dbReference type="NCBI Taxonomy" id="329046"/>
    <lineage>
        <taxon>Eukaryota</taxon>
        <taxon>Fungi</taxon>
        <taxon>Fungi incertae sedis</taxon>
        <taxon>Chytridiomycota</taxon>
        <taxon>Chytridiomycota incertae sedis</taxon>
        <taxon>Chytridiomycetes</taxon>
        <taxon>Chytridiales</taxon>
        <taxon>Chytriomycetaceae</taxon>
        <taxon>Rhizoclosmatium</taxon>
    </lineage>
</organism>
<keyword evidence="1" id="KW-1133">Transmembrane helix</keyword>
<reference evidence="3 4" key="1">
    <citation type="submission" date="2016-07" db="EMBL/GenBank/DDBJ databases">
        <title>Pervasive Adenine N6-methylation of Active Genes in Fungi.</title>
        <authorList>
            <consortium name="DOE Joint Genome Institute"/>
            <person name="Mondo S.J."/>
            <person name="Dannebaum R.O."/>
            <person name="Kuo R.C."/>
            <person name="Labutti K."/>
            <person name="Haridas S."/>
            <person name="Kuo A."/>
            <person name="Salamov A."/>
            <person name="Ahrendt S.R."/>
            <person name="Lipzen A."/>
            <person name="Sullivan W."/>
            <person name="Andreopoulos W.B."/>
            <person name="Clum A."/>
            <person name="Lindquist E."/>
            <person name="Daum C."/>
            <person name="Ramamoorthy G.K."/>
            <person name="Gryganskyi A."/>
            <person name="Culley D."/>
            <person name="Magnuson J.K."/>
            <person name="James T.Y."/>
            <person name="O'Malley M.A."/>
            <person name="Stajich J.E."/>
            <person name="Spatafora J.W."/>
            <person name="Visel A."/>
            <person name="Grigoriev I.V."/>
        </authorList>
    </citation>
    <scope>NUCLEOTIDE SEQUENCE [LARGE SCALE GENOMIC DNA]</scope>
    <source>
        <strain evidence="3 4">JEL800</strain>
    </source>
</reference>
<proteinExistence type="predicted"/>
<sequence length="145" mass="15525">MFSYFILSLLLLASHCALGQRTENAQAIQLTTTLAPAAIPTSTLPAIIITIPKRPPPFLAQTLSNTRVPPIPTVQTIYDRVSASAEPTATASINYSTNNESKDRAIQVVAIIMVIAGILGIGGLAYCLCLRNLFKRKGKESEVDA</sequence>
<feature type="signal peptide" evidence="2">
    <location>
        <begin position="1"/>
        <end position="19"/>
    </location>
</feature>
<keyword evidence="2" id="KW-0732">Signal</keyword>
<accession>A0A1Y2BPQ6</accession>
<gene>
    <name evidence="3" type="ORF">BCR33DRAFT_770198</name>
</gene>
<dbReference type="Proteomes" id="UP000193642">
    <property type="component" value="Unassembled WGS sequence"/>
</dbReference>
<evidence type="ECO:0000313" key="3">
    <source>
        <dbReference type="EMBL" id="ORY36731.1"/>
    </source>
</evidence>
<evidence type="ECO:0008006" key="5">
    <source>
        <dbReference type="Google" id="ProtNLM"/>
    </source>
</evidence>